<dbReference type="NCBIfam" id="NF007326">
    <property type="entry name" value="PRK09814.2-3"/>
    <property type="match status" value="1"/>
</dbReference>
<name>A0A805ZZH3_LACGA</name>
<proteinExistence type="predicted"/>
<accession>A0A805ZZH3</accession>
<reference evidence="4 5" key="1">
    <citation type="journal article" date="2006" name="Proc. Natl. Acad. Sci. U.S.A.">
        <title>Comparative genomics of the lactic acid bacteria.</title>
        <authorList>
            <person name="Makarova K."/>
            <person name="Slesarev A."/>
            <person name="Wolf Y."/>
            <person name="Sorokin A."/>
            <person name="Mirkin B."/>
            <person name="Koonin E."/>
            <person name="Pavlov A."/>
            <person name="Pavlova N."/>
            <person name="Karamychev V."/>
            <person name="Polouchine N."/>
            <person name="Shakhova V."/>
            <person name="Grigoriev I."/>
            <person name="Lou Y."/>
            <person name="Rohksar D."/>
            <person name="Lucas S."/>
            <person name="Huang K."/>
            <person name="Goodstein D.M."/>
            <person name="Hawkins T."/>
            <person name="Plengvidhya V."/>
            <person name="Welker D."/>
            <person name="Hughes J."/>
            <person name="Goh Y."/>
            <person name="Benson A."/>
            <person name="Baldwin K."/>
            <person name="Lee J.H."/>
            <person name="Diaz-Muniz I."/>
            <person name="Dosti B."/>
            <person name="Smeianov V."/>
            <person name="Wechter W."/>
            <person name="Barabote R."/>
            <person name="Lorca G."/>
            <person name="Altermann E."/>
            <person name="Barrangou R."/>
            <person name="Ganesan B."/>
            <person name="Xie Y."/>
            <person name="Rawsthorne H."/>
            <person name="Tamir D."/>
            <person name="Parker C."/>
            <person name="Breidt F."/>
            <person name="Broadbent J."/>
            <person name="Hutkins R."/>
            <person name="O'Sullivan D."/>
            <person name="Steele J."/>
            <person name="Unlu G."/>
            <person name="Saier M."/>
            <person name="Klaenhammer T."/>
            <person name="Richardson P."/>
            <person name="Kozyavkin S."/>
            <person name="Weimer B."/>
            <person name="Mills D."/>
        </authorList>
    </citation>
    <scope>NUCLEOTIDE SEQUENCE [LARGE SCALE GENOMIC DNA]</scope>
    <source>
        <strain evidence="5">ATCC 33323 / DSM 20243 / BCRC 14619 / CIP 102991 / JCM 1131 / KCTC 3163 / NCIMB 11718 / NCTC 13722 / AM63</strain>
    </source>
</reference>
<dbReference type="InterPro" id="IPR058592">
    <property type="entry name" value="Gtf3_C"/>
</dbReference>
<dbReference type="GeneID" id="29639458"/>
<evidence type="ECO:0000313" key="4">
    <source>
        <dbReference type="EMBL" id="ABJ60516.1"/>
    </source>
</evidence>
<evidence type="ECO:0000313" key="5">
    <source>
        <dbReference type="Proteomes" id="UP000000664"/>
    </source>
</evidence>
<dbReference type="KEGG" id="lga:LGAS_1146"/>
<evidence type="ECO:0000259" key="2">
    <source>
        <dbReference type="Pfam" id="PF26334"/>
    </source>
</evidence>
<evidence type="ECO:0000256" key="1">
    <source>
        <dbReference type="ARBA" id="ARBA00022679"/>
    </source>
</evidence>
<sequence>MREYVKNMSTNKFIIGPKMEKNGIFAGNKFPRDIISIFEKNDYTPVYIREGYVKKRPWEFLNDVYQLIRLPRNSIVFYIDRVHPNLSRNLVYSILRRKNIKSFSILEDIDPLRDKKMSTNDRKLGLESLNSNKGIISQNKKMTRFLVNQGVRVTTVELSALDFLVSNYKEKKHKKSADTIIVYGGNLSSEQAGFLNHLPISKSNNKIKYRVYGMGEMSKQLSSNAIYCGGFSAEESIDKLKGDWGLVWNNDGSKSNKSGQNSYYEYVCPHKLSMYAICGMPIIVGKKSAMADFVINNKCGIVINNLEEIEKKINAISQQEYLEYQKNISKIASKMALGFYTQNAIRKIEKKIL</sequence>
<feature type="domain" description="Glucosyltransferase 3-like N-terminal" evidence="2">
    <location>
        <begin position="85"/>
        <end position="156"/>
    </location>
</feature>
<dbReference type="Pfam" id="PF26337">
    <property type="entry name" value="Gtf3_C"/>
    <property type="match status" value="1"/>
</dbReference>
<keyword evidence="1" id="KW-0808">Transferase</keyword>
<dbReference type="AlphaFoldDB" id="A0A805ZZH3"/>
<protein>
    <submittedName>
        <fullName evidence="4">Glycosyltransferase</fullName>
    </submittedName>
</protein>
<organism evidence="4 5">
    <name type="scientific">Lactobacillus gasseri (strain ATCC 33323 / DSM 20243 / BCRC 14619 / CIP 102991 / JCM 1131 / KCTC 3163 / NCIMB 11718 / NCTC 13722 / AM63)</name>
    <dbReference type="NCBI Taxonomy" id="324831"/>
    <lineage>
        <taxon>Bacteria</taxon>
        <taxon>Bacillati</taxon>
        <taxon>Bacillota</taxon>
        <taxon>Bacilli</taxon>
        <taxon>Lactobacillales</taxon>
        <taxon>Lactobacillaceae</taxon>
        <taxon>Lactobacillus</taxon>
    </lineage>
</organism>
<dbReference type="EMBL" id="CP000413">
    <property type="protein sequence ID" value="ABJ60516.1"/>
    <property type="molecule type" value="Genomic_DNA"/>
</dbReference>
<dbReference type="Pfam" id="PF26334">
    <property type="entry name" value="Gtf3_N"/>
    <property type="match status" value="1"/>
</dbReference>
<evidence type="ECO:0000259" key="3">
    <source>
        <dbReference type="Pfam" id="PF26337"/>
    </source>
</evidence>
<dbReference type="RefSeq" id="WP_003647158.1">
    <property type="nucleotide sequence ID" value="NC_008530.1"/>
</dbReference>
<dbReference type="Proteomes" id="UP000000664">
    <property type="component" value="Chromosome"/>
</dbReference>
<gene>
    <name evidence="4" type="ordered locus">LGAS_1146</name>
</gene>
<dbReference type="InterPro" id="IPR058591">
    <property type="entry name" value="Gtf3_N"/>
</dbReference>
<feature type="domain" description="Glucosyltransferase 3-like C-terminal" evidence="3">
    <location>
        <begin position="183"/>
        <end position="347"/>
    </location>
</feature>
<dbReference type="Gene3D" id="3.40.50.2000">
    <property type="entry name" value="Glycogen Phosphorylase B"/>
    <property type="match status" value="1"/>
</dbReference>